<organism evidence="4 5">
    <name type="scientific">Lacicoccus qingdaonensis</name>
    <dbReference type="NCBI Taxonomy" id="576118"/>
    <lineage>
        <taxon>Bacteria</taxon>
        <taxon>Bacillati</taxon>
        <taxon>Bacillota</taxon>
        <taxon>Bacilli</taxon>
        <taxon>Bacillales</taxon>
        <taxon>Salinicoccaceae</taxon>
        <taxon>Lacicoccus</taxon>
    </lineage>
</organism>
<evidence type="ECO:0000259" key="3">
    <source>
        <dbReference type="Pfam" id="PF13514"/>
    </source>
</evidence>
<evidence type="ECO:0000313" key="4">
    <source>
        <dbReference type="EMBL" id="SDL13399.1"/>
    </source>
</evidence>
<dbReference type="InterPro" id="IPR027417">
    <property type="entry name" value="P-loop_NTPase"/>
</dbReference>
<feature type="domain" description="YhaN AAA" evidence="3">
    <location>
        <begin position="1"/>
        <end position="208"/>
    </location>
</feature>
<feature type="coiled-coil region" evidence="1">
    <location>
        <begin position="396"/>
        <end position="463"/>
    </location>
</feature>
<accession>A0A1G9HKE9</accession>
<dbReference type="Proteomes" id="UP000199008">
    <property type="component" value="Unassembled WGS sequence"/>
</dbReference>
<dbReference type="SUPFAM" id="SSF52540">
    <property type="entry name" value="P-loop containing nucleoside triphosphate hydrolases"/>
    <property type="match status" value="1"/>
</dbReference>
<dbReference type="PANTHER" id="PTHR41259:SF1">
    <property type="entry name" value="DOUBLE-STRAND BREAK REPAIR RAD50 ATPASE, PUTATIVE-RELATED"/>
    <property type="match status" value="1"/>
</dbReference>
<keyword evidence="2" id="KW-1133">Transmembrane helix</keyword>
<name>A0A1G9HKE9_9BACL</name>
<evidence type="ECO:0000313" key="5">
    <source>
        <dbReference type="Proteomes" id="UP000199008"/>
    </source>
</evidence>
<dbReference type="EMBL" id="FNFY01000024">
    <property type="protein sequence ID" value="SDL13399.1"/>
    <property type="molecule type" value="Genomic_DNA"/>
</dbReference>
<dbReference type="Gene3D" id="3.40.50.300">
    <property type="entry name" value="P-loop containing nucleotide triphosphate hydrolases"/>
    <property type="match status" value="2"/>
</dbReference>
<keyword evidence="2" id="KW-0472">Membrane</keyword>
<sequence length="976" mass="114872">MKILSLNIYGYGKIAETELKTSTPFVQIFGENEAGKSTMQSFIHSVLFGFPTRKEQEPRREPRMHNMYGGKLVVDFEDGEGPVEIERVKGNRVQGDVKIYMNDGTTRSADWLVRKLNFIDKRTYRSIFSFDVLGLQDIHKNMTEDKLQDYLLRAGALGSHEYDEMLAAIDQELKELYKKNGINPEINQELVELQEINEKIRKLEAEEANYNHLTTEQLKYEESINAKRDALNQLDTVRKQKIKEIMYHKDIKDWKTLEGILNVEPLVFPEKGIERYESLKNSYDQAKKDINLRLEKLKVLKHEIGQVELPDEKNIEYLEGLKTREPEIKQKNLEIDRLKHSIENLEDEIELLKKDIGWQQEHMEVDDSNIIRESVQTLLAKLDEVTLEEQYLVREIDHIKSDIRQLDQEIADLEDAQISDSRIRVKKEVLDKEVELKEKGKMYQLIEKEYEREKRERNRTKRNQTFLILGISIITLIIGVLYLVNSEFLMGSIFVGIAVVASIFLLLTNREEEESLKSDYEHEVDELKDEIETIKSENDVNFDLNDARDLKMDLRTQKSKRISFNVKIEELKETLAIKETNHDRLNTDLLNVKQKLRINADIENKYIVDAIHTIRDIKQKRNQISRHNVEKDNVIKSLQDFKREVKEDVKMLGITYSDAAIFYEVNQKLTEYNENIADYKQLDEQIKLLENEISVMEERVSSSSKEIDELFDYVDADDEEEYYYHSRKFEEYQNNLEQFKNLSAKLDEELFDYDLRNDLASLMLADLKEEEDGINKQVEHFNEMLQDEQKVLAEINQEINILESDGKLSELNHQYEMKKSLIQGLSEDYLSLNYIRLLIETHIKAIKDERLPIVIEEARSIFQFVTKGRYINVIYDDDGITVKHSNGQIFHPLELSQSTKEMLYISLRLSLIKALQGYYKLPLIIDDAFVHFDKERKKIIMDYLRSEVKDQVLYFTCNLDTSIPSNQTIRLKEKVK</sequence>
<evidence type="ECO:0000256" key="1">
    <source>
        <dbReference type="SAM" id="Coils"/>
    </source>
</evidence>
<keyword evidence="1" id="KW-0175">Coiled coil</keyword>
<proteinExistence type="predicted"/>
<gene>
    <name evidence="4" type="ORF">SAMN05216216_12422</name>
</gene>
<dbReference type="PANTHER" id="PTHR41259">
    <property type="entry name" value="DOUBLE-STRAND BREAK REPAIR RAD50 ATPASE, PUTATIVE-RELATED"/>
    <property type="match status" value="1"/>
</dbReference>
<dbReference type="STRING" id="576118.SAMN05216216_12422"/>
<feature type="coiled-coil region" evidence="1">
    <location>
        <begin position="328"/>
        <end position="362"/>
    </location>
</feature>
<dbReference type="OrthoDB" id="9764467at2"/>
<dbReference type="AlphaFoldDB" id="A0A1G9HKE9"/>
<dbReference type="InterPro" id="IPR038734">
    <property type="entry name" value="YhaN_AAA"/>
</dbReference>
<keyword evidence="2" id="KW-0812">Transmembrane</keyword>
<feature type="coiled-coil region" evidence="1">
    <location>
        <begin position="510"/>
        <end position="537"/>
    </location>
</feature>
<protein>
    <submittedName>
        <fullName evidence="4">Uncharacterized protein YhaN</fullName>
    </submittedName>
</protein>
<keyword evidence="5" id="KW-1185">Reference proteome</keyword>
<dbReference type="Pfam" id="PF13514">
    <property type="entry name" value="AAA_27"/>
    <property type="match status" value="1"/>
</dbReference>
<feature type="transmembrane region" description="Helical" evidence="2">
    <location>
        <begin position="489"/>
        <end position="507"/>
    </location>
</feature>
<reference evidence="5" key="1">
    <citation type="submission" date="2016-10" db="EMBL/GenBank/DDBJ databases">
        <authorList>
            <person name="Varghese N."/>
            <person name="Submissions S."/>
        </authorList>
    </citation>
    <scope>NUCLEOTIDE SEQUENCE [LARGE SCALE GENOMIC DNA]</scope>
    <source>
        <strain evidence="5">CGMCC 1.8895</strain>
    </source>
</reference>
<feature type="coiled-coil region" evidence="1">
    <location>
        <begin position="186"/>
        <end position="240"/>
    </location>
</feature>
<feature type="coiled-coil region" evidence="1">
    <location>
        <begin position="672"/>
        <end position="805"/>
    </location>
</feature>
<feature type="transmembrane region" description="Helical" evidence="2">
    <location>
        <begin position="465"/>
        <end position="483"/>
    </location>
</feature>
<evidence type="ECO:0000256" key="2">
    <source>
        <dbReference type="SAM" id="Phobius"/>
    </source>
</evidence>
<dbReference type="RefSeq" id="WP_092987490.1">
    <property type="nucleotide sequence ID" value="NZ_FNFY01000024.1"/>
</dbReference>